<dbReference type="OrthoDB" id="8931646at2759"/>
<accession>A0A087TDH2</accession>
<sequence>MNTMDISQISELAAIMDTWAPASGSQIITNSQPLGVQSQESINKALVNAIKQEDISVSSEYNFPGVSLATTLQGYIPGHVVNPTSPEQVPMDDFDPLESFTFWDGENFYCHQDFEACAANACEMQTDSTMPPLPEYVGEDDITRDDVYQIKDPEFLHNPTLAELNSCGENLFDYSTEHNFLTEDNSFPLLADGLSKTFPPSDSHFIASPVNINIANHSSFVSGMNYAPSGFIDVKPNIQHSLSSSCPIPSRLLPNSQYFGSGEEKFLMCPQNSPASDSFYMQKLEPIQSKSQLSINSCSVTPPIHATPSRLQESNLLSSSAPPDVTMSSFFPKVKVEPPSHSPGPKSTERSLSGFSSLSLSNDDESGSFFDDDTDHDDEDDFSSDEDVYQYESDEVLSTSWPSSKEEKSCQHRKHRYFWQYNLQSRGAKMQNILVRK</sequence>
<dbReference type="STRING" id="407821.A0A087TDH2"/>
<keyword evidence="3" id="KW-1185">Reference proteome</keyword>
<feature type="region of interest" description="Disordered" evidence="1">
    <location>
        <begin position="329"/>
        <end position="412"/>
    </location>
</feature>
<feature type="non-terminal residue" evidence="2">
    <location>
        <position position="437"/>
    </location>
</feature>
<evidence type="ECO:0000256" key="1">
    <source>
        <dbReference type="SAM" id="MobiDB-lite"/>
    </source>
</evidence>
<protein>
    <submittedName>
        <fullName evidence="2">Uncharacterized protein</fullName>
    </submittedName>
</protein>
<organism evidence="2 3">
    <name type="scientific">Stegodyphus mimosarum</name>
    <name type="common">African social velvet spider</name>
    <dbReference type="NCBI Taxonomy" id="407821"/>
    <lineage>
        <taxon>Eukaryota</taxon>
        <taxon>Metazoa</taxon>
        <taxon>Ecdysozoa</taxon>
        <taxon>Arthropoda</taxon>
        <taxon>Chelicerata</taxon>
        <taxon>Arachnida</taxon>
        <taxon>Araneae</taxon>
        <taxon>Araneomorphae</taxon>
        <taxon>Entelegynae</taxon>
        <taxon>Eresoidea</taxon>
        <taxon>Eresidae</taxon>
        <taxon>Stegodyphus</taxon>
    </lineage>
</organism>
<dbReference type="OMA" id="ENFYCHQ"/>
<feature type="compositionally biased region" description="Low complexity" evidence="1">
    <location>
        <begin position="351"/>
        <end position="361"/>
    </location>
</feature>
<dbReference type="AlphaFoldDB" id="A0A087TDH2"/>
<reference evidence="2 3" key="1">
    <citation type="submission" date="2013-11" db="EMBL/GenBank/DDBJ databases">
        <title>Genome sequencing of Stegodyphus mimosarum.</title>
        <authorList>
            <person name="Bechsgaard J."/>
        </authorList>
    </citation>
    <scope>NUCLEOTIDE SEQUENCE [LARGE SCALE GENOMIC DNA]</scope>
</reference>
<name>A0A087TDH2_STEMI</name>
<proteinExistence type="predicted"/>
<feature type="compositionally biased region" description="Acidic residues" evidence="1">
    <location>
        <begin position="362"/>
        <end position="395"/>
    </location>
</feature>
<evidence type="ECO:0000313" key="2">
    <source>
        <dbReference type="EMBL" id="KFM63161.1"/>
    </source>
</evidence>
<dbReference type="EMBL" id="KK114726">
    <property type="protein sequence ID" value="KFM63161.1"/>
    <property type="molecule type" value="Genomic_DNA"/>
</dbReference>
<dbReference type="Proteomes" id="UP000054359">
    <property type="component" value="Unassembled WGS sequence"/>
</dbReference>
<evidence type="ECO:0000313" key="3">
    <source>
        <dbReference type="Proteomes" id="UP000054359"/>
    </source>
</evidence>
<gene>
    <name evidence="2" type="ORF">X975_06206</name>
</gene>